<keyword evidence="5 8" id="KW-1133">Transmembrane helix</keyword>
<dbReference type="InterPro" id="IPR011009">
    <property type="entry name" value="Kinase-like_dom_sf"/>
</dbReference>
<evidence type="ECO:0000256" key="9">
    <source>
        <dbReference type="SAM" id="SignalP"/>
    </source>
</evidence>
<feature type="region of interest" description="Disordered" evidence="7">
    <location>
        <begin position="279"/>
        <end position="300"/>
    </location>
</feature>
<dbReference type="Pfam" id="PF13855">
    <property type="entry name" value="LRR_8"/>
    <property type="match status" value="1"/>
</dbReference>
<dbReference type="AlphaFoldDB" id="A0ABD1FKI3"/>
<evidence type="ECO:0000313" key="12">
    <source>
        <dbReference type="Proteomes" id="UP001567538"/>
    </source>
</evidence>
<evidence type="ECO:0000256" key="5">
    <source>
        <dbReference type="ARBA" id="ARBA00022989"/>
    </source>
</evidence>
<evidence type="ECO:0000313" key="11">
    <source>
        <dbReference type="EMBL" id="KAL1532334.1"/>
    </source>
</evidence>
<dbReference type="PANTHER" id="PTHR48007:SF67">
    <property type="entry name" value="POLLEN RECEPTOR-LIKE KINASE 1"/>
    <property type="match status" value="1"/>
</dbReference>
<evidence type="ECO:0000256" key="8">
    <source>
        <dbReference type="SAM" id="Phobius"/>
    </source>
</evidence>
<accession>A0ABD1FKI3</accession>
<dbReference type="SUPFAM" id="SSF52058">
    <property type="entry name" value="L domain-like"/>
    <property type="match status" value="1"/>
</dbReference>
<name>A0ABD1FKI3_SALDI</name>
<dbReference type="Gene3D" id="1.10.510.10">
    <property type="entry name" value="Transferase(Phosphotransferase) domain 1"/>
    <property type="match status" value="1"/>
</dbReference>
<keyword evidence="9" id="KW-0732">Signal</keyword>
<dbReference type="SUPFAM" id="SSF56112">
    <property type="entry name" value="Protein kinase-like (PK-like)"/>
    <property type="match status" value="1"/>
</dbReference>
<comment type="caution">
    <text evidence="11">The sequence shown here is derived from an EMBL/GenBank/DDBJ whole genome shotgun (WGS) entry which is preliminary data.</text>
</comment>
<dbReference type="InterPro" id="IPR000719">
    <property type="entry name" value="Prot_kinase_dom"/>
</dbReference>
<keyword evidence="6 8" id="KW-0472">Membrane</keyword>
<dbReference type="InterPro" id="IPR046959">
    <property type="entry name" value="PRK1-6/SRF4-like"/>
</dbReference>
<proteinExistence type="predicted"/>
<keyword evidence="4" id="KW-0677">Repeat</keyword>
<feature type="transmembrane region" description="Helical" evidence="8">
    <location>
        <begin position="247"/>
        <end position="268"/>
    </location>
</feature>
<feature type="domain" description="Protein kinase" evidence="10">
    <location>
        <begin position="320"/>
        <end position="590"/>
    </location>
</feature>
<dbReference type="EMBL" id="JBEAFC010000014">
    <property type="protein sequence ID" value="KAL1532334.1"/>
    <property type="molecule type" value="Genomic_DNA"/>
</dbReference>
<evidence type="ECO:0000256" key="2">
    <source>
        <dbReference type="ARBA" id="ARBA00022614"/>
    </source>
</evidence>
<dbReference type="Proteomes" id="UP001567538">
    <property type="component" value="Unassembled WGS sequence"/>
</dbReference>
<dbReference type="Gene3D" id="3.30.200.20">
    <property type="entry name" value="Phosphorylase Kinase, domain 1"/>
    <property type="match status" value="1"/>
</dbReference>
<dbReference type="Gene3D" id="3.80.10.10">
    <property type="entry name" value="Ribonuclease Inhibitor"/>
    <property type="match status" value="1"/>
</dbReference>
<evidence type="ECO:0000256" key="3">
    <source>
        <dbReference type="ARBA" id="ARBA00022692"/>
    </source>
</evidence>
<evidence type="ECO:0000259" key="10">
    <source>
        <dbReference type="PROSITE" id="PS50011"/>
    </source>
</evidence>
<dbReference type="InterPro" id="IPR001611">
    <property type="entry name" value="Leu-rich_rpt"/>
</dbReference>
<dbReference type="Pfam" id="PF00069">
    <property type="entry name" value="Pkinase"/>
    <property type="match status" value="1"/>
</dbReference>
<evidence type="ECO:0000256" key="7">
    <source>
        <dbReference type="SAM" id="MobiDB-lite"/>
    </source>
</evidence>
<protein>
    <submittedName>
        <fullName evidence="11">LRR receptor-like serine/threonine-protein kinase</fullName>
    </submittedName>
</protein>
<keyword evidence="12" id="KW-1185">Reference proteome</keyword>
<organism evidence="11 12">
    <name type="scientific">Salvia divinorum</name>
    <name type="common">Maria pastora</name>
    <name type="synonym">Diviner's sage</name>
    <dbReference type="NCBI Taxonomy" id="28513"/>
    <lineage>
        <taxon>Eukaryota</taxon>
        <taxon>Viridiplantae</taxon>
        <taxon>Streptophyta</taxon>
        <taxon>Embryophyta</taxon>
        <taxon>Tracheophyta</taxon>
        <taxon>Spermatophyta</taxon>
        <taxon>Magnoliopsida</taxon>
        <taxon>eudicotyledons</taxon>
        <taxon>Gunneridae</taxon>
        <taxon>Pentapetalae</taxon>
        <taxon>asterids</taxon>
        <taxon>lamiids</taxon>
        <taxon>Lamiales</taxon>
        <taxon>Lamiaceae</taxon>
        <taxon>Nepetoideae</taxon>
        <taxon>Mentheae</taxon>
        <taxon>Salviinae</taxon>
        <taxon>Salvia</taxon>
        <taxon>Salvia subgen. Calosphace</taxon>
    </lineage>
</organism>
<dbReference type="GO" id="GO:0016020">
    <property type="term" value="C:membrane"/>
    <property type="evidence" value="ECO:0007669"/>
    <property type="project" value="UniProtKB-SubCell"/>
</dbReference>
<feature type="signal peptide" evidence="9">
    <location>
        <begin position="1"/>
        <end position="25"/>
    </location>
</feature>
<feature type="chain" id="PRO_5044755554" evidence="9">
    <location>
        <begin position="26"/>
        <end position="590"/>
    </location>
</feature>
<evidence type="ECO:0000256" key="4">
    <source>
        <dbReference type="ARBA" id="ARBA00022737"/>
    </source>
</evidence>
<sequence length="590" mass="64625">MPSSHTHRCFIALLLLSAACSPAPASSDDAKHAKSLIKFKQSLTNAAALDGWREPAPAAATRLCSRNTPLWAGCICLNGSFVGLRLQGMGLGGAIDADALADLPLYSFSVARNNFTGPLPNLERLTKLRSLYLSDNGFRGEIRGDAFAGMRSVMKVVLAGNYFTGSIPASLAELPRLADLELQDNMFGGRLPEFRQANLTANFSNNKLRGSIPAALSRLNATSFYGNLDLCGTPLAPCKLKKPFPKMPFIAAALAGVALSAFITLTVVHRRRPKHLKYSKSMDGFPMEDPKPPNKKKKPDQKLCFVNHNIERFELDDLLRASAQVLGSGSFGSSYKAALPGRHSYVVRRFRKMNNLGREAFSSHMARLGRLSHPNLVPLVAFHYTKDEKLLITKFVENDSLASHLHGNRGSARPGLDWATRLRIIKGVARGLAYLYRELPTLSLPHGHLKSSNVLLDSSYQPLVADYALAPVMDKGHAEQLMAAYKSPESTQSEGVTRKTDVWSLGILILEVLTGQFPASYLKQGRGPSSDLATWVGSVVGEEWAAEVLDRDMGGSAVGLLKIGMRCCEWDVERRWDLREAVVRIQELEE</sequence>
<gene>
    <name evidence="11" type="ORF">AAHA92_32358</name>
</gene>
<evidence type="ECO:0000256" key="6">
    <source>
        <dbReference type="ARBA" id="ARBA00023136"/>
    </source>
</evidence>
<comment type="subcellular location">
    <subcellularLocation>
        <location evidence="1">Membrane</location>
    </subcellularLocation>
</comment>
<dbReference type="InterPro" id="IPR032675">
    <property type="entry name" value="LRR_dom_sf"/>
</dbReference>
<evidence type="ECO:0000256" key="1">
    <source>
        <dbReference type="ARBA" id="ARBA00004370"/>
    </source>
</evidence>
<dbReference type="PROSITE" id="PS50011">
    <property type="entry name" value="PROTEIN_KINASE_DOM"/>
    <property type="match status" value="1"/>
</dbReference>
<dbReference type="PANTHER" id="PTHR48007">
    <property type="entry name" value="LEUCINE-RICH REPEAT RECEPTOR-LIKE PROTEIN KINASE PXC1"/>
    <property type="match status" value="1"/>
</dbReference>
<keyword evidence="2" id="KW-0433">Leucine-rich repeat</keyword>
<keyword evidence="3 8" id="KW-0812">Transmembrane</keyword>
<reference evidence="11 12" key="1">
    <citation type="submission" date="2024-06" db="EMBL/GenBank/DDBJ databases">
        <title>A chromosome level genome sequence of Diviner's sage (Salvia divinorum).</title>
        <authorList>
            <person name="Ford S.A."/>
            <person name="Ro D.-K."/>
            <person name="Ness R.W."/>
            <person name="Phillips M.A."/>
        </authorList>
    </citation>
    <scope>NUCLEOTIDE SEQUENCE [LARGE SCALE GENOMIC DNA]</scope>
    <source>
        <strain evidence="11">SAF-2024a</strain>
        <tissue evidence="11">Leaf</tissue>
    </source>
</reference>